<accession>A0A5B8V0B6</accession>
<sequence>MLTCCYAHIDRQWSEQELAEKLLLLPQNMRAEASKKRVWTDKQLYIAGKLLLAKLLQQFDIHFSLGDVKYSSYHRPYFDHGIDFNIAHSGNFAICCGTATGKVGVDIEQIKPTDLSEYTDYFTYAEREVIRSYPDIMRGFYDFWTRKEALLKAVGTGFNIPFSSVDVTGDVVEYANMTYHIQKLNIDTGYPCHIATTSPSSVILLAVNL</sequence>
<dbReference type="SUPFAM" id="SSF56214">
    <property type="entry name" value="4'-phosphopantetheinyl transferase"/>
    <property type="match status" value="2"/>
</dbReference>
<dbReference type="Pfam" id="PF01648">
    <property type="entry name" value="ACPS"/>
    <property type="match status" value="1"/>
</dbReference>
<dbReference type="GO" id="GO:0000287">
    <property type="term" value="F:magnesium ion binding"/>
    <property type="evidence" value="ECO:0007669"/>
    <property type="project" value="InterPro"/>
</dbReference>
<comment type="similarity">
    <text evidence="1">Belongs to the P-Pant transferase superfamily. Gsp/Sfp/HetI/AcpT family.</text>
</comment>
<keyword evidence="5" id="KW-1185">Reference proteome</keyword>
<proteinExistence type="inferred from homology"/>
<dbReference type="Gene3D" id="3.90.470.20">
    <property type="entry name" value="4'-phosphopantetheinyl transferase domain"/>
    <property type="match status" value="2"/>
</dbReference>
<dbReference type="KEGG" id="mgin:FRZ54_21035"/>
<dbReference type="EMBL" id="CP042436">
    <property type="protein sequence ID" value="QEC64947.1"/>
    <property type="molecule type" value="Genomic_DNA"/>
</dbReference>
<dbReference type="OrthoDB" id="9808281at2"/>
<dbReference type="GO" id="GO:0008897">
    <property type="term" value="F:holo-[acyl-carrier-protein] synthase activity"/>
    <property type="evidence" value="ECO:0007669"/>
    <property type="project" value="InterPro"/>
</dbReference>
<dbReference type="PANTHER" id="PTHR12215:SF10">
    <property type="entry name" value="L-AMINOADIPATE-SEMIALDEHYDE DEHYDROGENASE-PHOSPHOPANTETHEINYL TRANSFERASE"/>
    <property type="match status" value="1"/>
</dbReference>
<evidence type="ECO:0000259" key="3">
    <source>
        <dbReference type="Pfam" id="PF01648"/>
    </source>
</evidence>
<evidence type="ECO:0000256" key="1">
    <source>
        <dbReference type="ARBA" id="ARBA00010990"/>
    </source>
</evidence>
<evidence type="ECO:0000256" key="2">
    <source>
        <dbReference type="ARBA" id="ARBA00022679"/>
    </source>
</evidence>
<protein>
    <submittedName>
        <fullName evidence="4">4'-phosphopantetheinyl transferase superfamily protein</fullName>
    </submittedName>
</protein>
<dbReference type="GO" id="GO:0005829">
    <property type="term" value="C:cytosol"/>
    <property type="evidence" value="ECO:0007669"/>
    <property type="project" value="TreeGrafter"/>
</dbReference>
<dbReference type="PANTHER" id="PTHR12215">
    <property type="entry name" value="PHOSPHOPANTETHEINE TRANSFERASE"/>
    <property type="match status" value="1"/>
</dbReference>
<dbReference type="RefSeq" id="WP_147033780.1">
    <property type="nucleotide sequence ID" value="NZ_CP042436.1"/>
</dbReference>
<name>A0A5B8V0B6_9SPHI</name>
<gene>
    <name evidence="4" type="ORF">FRZ54_21035</name>
</gene>
<dbReference type="AlphaFoldDB" id="A0A5B8V0B6"/>
<evidence type="ECO:0000313" key="4">
    <source>
        <dbReference type="EMBL" id="QEC64947.1"/>
    </source>
</evidence>
<evidence type="ECO:0000313" key="5">
    <source>
        <dbReference type="Proteomes" id="UP000321479"/>
    </source>
</evidence>
<dbReference type="InterPro" id="IPR037143">
    <property type="entry name" value="4-PPantetheinyl_Trfase_dom_sf"/>
</dbReference>
<dbReference type="InterPro" id="IPR050559">
    <property type="entry name" value="P-Pant_transferase_sf"/>
</dbReference>
<keyword evidence="2 4" id="KW-0808">Transferase</keyword>
<dbReference type="GO" id="GO:0019878">
    <property type="term" value="P:lysine biosynthetic process via aminoadipic acid"/>
    <property type="evidence" value="ECO:0007669"/>
    <property type="project" value="TreeGrafter"/>
</dbReference>
<dbReference type="Proteomes" id="UP000321479">
    <property type="component" value="Chromosome"/>
</dbReference>
<organism evidence="4 5">
    <name type="scientific">Mucilaginibacter ginsenosidivorans</name>
    <dbReference type="NCBI Taxonomy" id="398053"/>
    <lineage>
        <taxon>Bacteria</taxon>
        <taxon>Pseudomonadati</taxon>
        <taxon>Bacteroidota</taxon>
        <taxon>Sphingobacteriia</taxon>
        <taxon>Sphingobacteriales</taxon>
        <taxon>Sphingobacteriaceae</taxon>
        <taxon>Mucilaginibacter</taxon>
    </lineage>
</organism>
<feature type="domain" description="4'-phosphopantetheinyl transferase" evidence="3">
    <location>
        <begin position="103"/>
        <end position="178"/>
    </location>
</feature>
<reference evidence="4 5" key="1">
    <citation type="journal article" date="2017" name="Curr. Microbiol.">
        <title>Mucilaginibacter ginsenosidivorans sp. nov., Isolated from Soil of Ginseng Field.</title>
        <authorList>
            <person name="Kim M.M."/>
            <person name="Siddiqi M.Z."/>
            <person name="Im W.T."/>
        </authorList>
    </citation>
    <scope>NUCLEOTIDE SEQUENCE [LARGE SCALE GENOMIC DNA]</scope>
    <source>
        <strain evidence="4 5">Gsoil 3017</strain>
    </source>
</reference>
<dbReference type="InterPro" id="IPR008278">
    <property type="entry name" value="4-PPantetheinyl_Trfase_dom"/>
</dbReference>